<dbReference type="AlphaFoldDB" id="A0AAD3S4Q0"/>
<comment type="caution">
    <text evidence="1">The sequence shown here is derived from an EMBL/GenBank/DDBJ whole genome shotgun (WGS) entry which is preliminary data.</text>
</comment>
<dbReference type="Proteomes" id="UP001279734">
    <property type="component" value="Unassembled WGS sequence"/>
</dbReference>
<keyword evidence="2" id="KW-1185">Reference proteome</keyword>
<reference evidence="1" key="1">
    <citation type="submission" date="2023-05" db="EMBL/GenBank/DDBJ databases">
        <title>Nepenthes gracilis genome sequencing.</title>
        <authorList>
            <person name="Fukushima K."/>
        </authorList>
    </citation>
    <scope>NUCLEOTIDE SEQUENCE</scope>
    <source>
        <strain evidence="1">SING2019-196</strain>
    </source>
</reference>
<proteinExistence type="predicted"/>
<organism evidence="1 2">
    <name type="scientific">Nepenthes gracilis</name>
    <name type="common">Slender pitcher plant</name>
    <dbReference type="NCBI Taxonomy" id="150966"/>
    <lineage>
        <taxon>Eukaryota</taxon>
        <taxon>Viridiplantae</taxon>
        <taxon>Streptophyta</taxon>
        <taxon>Embryophyta</taxon>
        <taxon>Tracheophyta</taxon>
        <taxon>Spermatophyta</taxon>
        <taxon>Magnoliopsida</taxon>
        <taxon>eudicotyledons</taxon>
        <taxon>Gunneridae</taxon>
        <taxon>Pentapetalae</taxon>
        <taxon>Caryophyllales</taxon>
        <taxon>Nepenthaceae</taxon>
        <taxon>Nepenthes</taxon>
    </lineage>
</organism>
<protein>
    <submittedName>
        <fullName evidence="1">Uncharacterized protein</fullName>
    </submittedName>
</protein>
<evidence type="ECO:0000313" key="2">
    <source>
        <dbReference type="Proteomes" id="UP001279734"/>
    </source>
</evidence>
<dbReference type="EMBL" id="BSYO01000005">
    <property type="protein sequence ID" value="GMH04224.1"/>
    <property type="molecule type" value="Genomic_DNA"/>
</dbReference>
<gene>
    <name evidence="1" type="ORF">Nepgr_006063</name>
</gene>
<name>A0AAD3S4Q0_NEPGR</name>
<accession>A0AAD3S4Q0</accession>
<evidence type="ECO:0000313" key="1">
    <source>
        <dbReference type="EMBL" id="GMH04224.1"/>
    </source>
</evidence>
<sequence length="119" mass="14086">MSRHLEKGLDLWNNSRWHQRRVKPKATLNDGHCPIAEGDNANLCSILKKSQGSPLQKRKPEQKEWRRSAERLLRKILGSHVHEATFKRKFQCIPLLVYRKPFLRYSSQFRQPLNLMGQK</sequence>